<dbReference type="RefSeq" id="WP_136842747.1">
    <property type="nucleotide sequence ID" value="NZ_SWBR01000004.1"/>
</dbReference>
<evidence type="ECO:0000313" key="1">
    <source>
        <dbReference type="EMBL" id="TKC06605.1"/>
    </source>
</evidence>
<comment type="caution">
    <text evidence="1">The sequence shown here is derived from an EMBL/GenBank/DDBJ whole genome shotgun (WGS) entry which is preliminary data.</text>
</comment>
<organism evidence="1 2">
    <name type="scientific">Pedobacter polaris</name>
    <dbReference type="NCBI Taxonomy" id="2571273"/>
    <lineage>
        <taxon>Bacteria</taxon>
        <taxon>Pseudomonadati</taxon>
        <taxon>Bacteroidota</taxon>
        <taxon>Sphingobacteriia</taxon>
        <taxon>Sphingobacteriales</taxon>
        <taxon>Sphingobacteriaceae</taxon>
        <taxon>Pedobacter</taxon>
    </lineage>
</organism>
<dbReference type="AlphaFoldDB" id="A0A4U1CH30"/>
<dbReference type="Proteomes" id="UP000309488">
    <property type="component" value="Unassembled WGS sequence"/>
</dbReference>
<dbReference type="SUPFAM" id="SSF56784">
    <property type="entry name" value="HAD-like"/>
    <property type="match status" value="1"/>
</dbReference>
<dbReference type="Gene3D" id="3.40.50.1000">
    <property type="entry name" value="HAD superfamily/HAD-like"/>
    <property type="match status" value="1"/>
</dbReference>
<dbReference type="OrthoDB" id="791795at2"/>
<gene>
    <name evidence="1" type="ORF">FA048_15475</name>
</gene>
<reference evidence="1 2" key="1">
    <citation type="submission" date="2019-04" db="EMBL/GenBank/DDBJ databases">
        <title>Pedobacter sp. RP-3-22 sp. nov., isolated from Arctic soil.</title>
        <authorList>
            <person name="Dahal R.H."/>
            <person name="Kim D.-U."/>
        </authorList>
    </citation>
    <scope>NUCLEOTIDE SEQUENCE [LARGE SCALE GENOMIC DNA]</scope>
    <source>
        <strain evidence="1 2">RP-3-22</strain>
    </source>
</reference>
<dbReference type="InterPro" id="IPR023214">
    <property type="entry name" value="HAD_sf"/>
</dbReference>
<evidence type="ECO:0000313" key="2">
    <source>
        <dbReference type="Proteomes" id="UP000309488"/>
    </source>
</evidence>
<sequence length="200" mass="23390">MTIEEYIKDKDAFILGFDNVLYPEKDYLLQVYYLFAEFITYTELMDSAQIIAFMQNEFTLNGSENIFEKTAAKFNIPLKYKDNFLLLHQNARLPLKLLLYQQMLGLLQELVVERKEIYLLIDGDPAEQLNKIKQMEWHGLEKYLKVYFSAEFGSSKKSIEFIIKEHNLNIKKSLLVGVSDKDQESAVVTGIEYFTVTKLL</sequence>
<accession>A0A4U1CH30</accession>
<keyword evidence="2" id="KW-1185">Reference proteome</keyword>
<dbReference type="Gene3D" id="1.10.150.520">
    <property type="match status" value="1"/>
</dbReference>
<dbReference type="EMBL" id="SWBR01000004">
    <property type="protein sequence ID" value="TKC06605.1"/>
    <property type="molecule type" value="Genomic_DNA"/>
</dbReference>
<name>A0A4U1CH30_9SPHI</name>
<dbReference type="InterPro" id="IPR036412">
    <property type="entry name" value="HAD-like_sf"/>
</dbReference>
<protein>
    <submittedName>
        <fullName evidence="1">Haloacid dehalogenase</fullName>
    </submittedName>
</protein>
<proteinExistence type="predicted"/>